<proteinExistence type="predicted"/>
<gene>
    <name evidence="1" type="ORF">HHX48_02100</name>
</gene>
<organism evidence="1 2">
    <name type="scientific">Salinimonas profundi</name>
    <dbReference type="NCBI Taxonomy" id="2729140"/>
    <lineage>
        <taxon>Bacteria</taxon>
        <taxon>Pseudomonadati</taxon>
        <taxon>Pseudomonadota</taxon>
        <taxon>Gammaproteobacteria</taxon>
        <taxon>Alteromonadales</taxon>
        <taxon>Alteromonadaceae</taxon>
        <taxon>Alteromonas/Salinimonas group</taxon>
        <taxon>Salinimonas</taxon>
    </lineage>
</organism>
<comment type="caution">
    <text evidence="1">The sequence shown here is derived from an EMBL/GenBank/DDBJ whole genome shotgun (WGS) entry which is preliminary data.</text>
</comment>
<evidence type="ECO:0000313" key="1">
    <source>
        <dbReference type="EMBL" id="MBD3584523.1"/>
    </source>
</evidence>
<name>A0ABR8LDZ8_9ALTE</name>
<dbReference type="EMBL" id="JABBXD010000001">
    <property type="protein sequence ID" value="MBD3584523.1"/>
    <property type="molecule type" value="Genomic_DNA"/>
</dbReference>
<dbReference type="RefSeq" id="WP_191021977.1">
    <property type="nucleotide sequence ID" value="NZ_JABBXD010000001.1"/>
</dbReference>
<keyword evidence="2" id="KW-1185">Reference proteome</keyword>
<accession>A0ABR8LDZ8</accession>
<protein>
    <recommendedName>
        <fullName evidence="3">DUF600 domain-containing protein</fullName>
    </recommendedName>
</protein>
<dbReference type="Proteomes" id="UP000624419">
    <property type="component" value="Unassembled WGS sequence"/>
</dbReference>
<dbReference type="Gene3D" id="3.30.500.20">
    <property type="entry name" value="BH3703-like domains"/>
    <property type="match status" value="1"/>
</dbReference>
<evidence type="ECO:0000313" key="2">
    <source>
        <dbReference type="Proteomes" id="UP000624419"/>
    </source>
</evidence>
<reference evidence="1 2" key="1">
    <citation type="submission" date="2020-04" db="EMBL/GenBank/DDBJ databases">
        <title>Salinimonas sp. HHU 13199.</title>
        <authorList>
            <person name="Cui X."/>
            <person name="Zhang D."/>
        </authorList>
    </citation>
    <scope>NUCLEOTIDE SEQUENCE [LARGE SCALE GENOMIC DNA]</scope>
    <source>
        <strain evidence="1 2">HHU 13199</strain>
    </source>
</reference>
<sequence>MNPIEEQRQIIDQLYHGIISCLPNTYTSAECLFEYDHGYDDGSYSVGSQLTYFIDDNKFTDRAVRFNNMSRLVVELHKKMQQHTGGNWDCFKISIADDGSVKTNFVY</sequence>
<evidence type="ECO:0008006" key="3">
    <source>
        <dbReference type="Google" id="ProtNLM"/>
    </source>
</evidence>